<evidence type="ECO:0000313" key="6">
    <source>
        <dbReference type="WBParaSite" id="Gr19_v10_g4086.t1"/>
    </source>
</evidence>
<keyword evidence="4" id="KW-0732">Signal</keyword>
<keyword evidence="3" id="KW-0337">GPI-anchor biosynthesis</keyword>
<keyword evidence="5" id="KW-1185">Reference proteome</keyword>
<dbReference type="InterPro" id="IPR001096">
    <property type="entry name" value="Peptidase_C13"/>
</dbReference>
<reference evidence="6" key="1">
    <citation type="submission" date="2022-11" db="UniProtKB">
        <authorList>
            <consortium name="WormBaseParasite"/>
        </authorList>
    </citation>
    <scope>IDENTIFICATION</scope>
</reference>
<dbReference type="PANTHER" id="PTHR48067">
    <property type="entry name" value="GPI-ANCHOR TRANSAMIDASE"/>
    <property type="match status" value="1"/>
</dbReference>
<organism evidence="5 6">
    <name type="scientific">Globodera rostochiensis</name>
    <name type="common">Golden nematode worm</name>
    <name type="synonym">Heterodera rostochiensis</name>
    <dbReference type="NCBI Taxonomy" id="31243"/>
    <lineage>
        <taxon>Eukaryota</taxon>
        <taxon>Metazoa</taxon>
        <taxon>Ecdysozoa</taxon>
        <taxon>Nematoda</taxon>
        <taxon>Chromadorea</taxon>
        <taxon>Rhabditida</taxon>
        <taxon>Tylenchina</taxon>
        <taxon>Tylenchomorpha</taxon>
        <taxon>Tylenchoidea</taxon>
        <taxon>Heteroderidae</taxon>
        <taxon>Heteroderinae</taxon>
        <taxon>Globodera</taxon>
    </lineage>
</organism>
<evidence type="ECO:0000313" key="5">
    <source>
        <dbReference type="Proteomes" id="UP000887572"/>
    </source>
</evidence>
<dbReference type="Gene3D" id="3.40.50.1460">
    <property type="match status" value="1"/>
</dbReference>
<dbReference type="Proteomes" id="UP000887572">
    <property type="component" value="Unplaced"/>
</dbReference>
<dbReference type="GO" id="GO:0016255">
    <property type="term" value="P:attachment of GPI anchor to protein"/>
    <property type="evidence" value="ECO:0007669"/>
    <property type="project" value="InterPro"/>
</dbReference>
<protein>
    <submittedName>
        <fullName evidence="6">GPI-anchor transamidase</fullName>
    </submittedName>
</protein>
<dbReference type="PRINTS" id="PR00776">
    <property type="entry name" value="HEMOGLOBNASE"/>
</dbReference>
<comment type="pathway">
    <text evidence="1">Glycolipid biosynthesis; glycosylphosphatidylinositol-anchor biosynthesis.</text>
</comment>
<comment type="similarity">
    <text evidence="2">Belongs to the peptidase C13 family.</text>
</comment>
<dbReference type="GO" id="GO:0042765">
    <property type="term" value="C:GPI-anchor transamidase complex"/>
    <property type="evidence" value="ECO:0007669"/>
    <property type="project" value="InterPro"/>
</dbReference>
<evidence type="ECO:0000256" key="3">
    <source>
        <dbReference type="ARBA" id="ARBA00022502"/>
    </source>
</evidence>
<dbReference type="GO" id="GO:0003923">
    <property type="term" value="F:GPI-anchor transamidase activity"/>
    <property type="evidence" value="ECO:0007669"/>
    <property type="project" value="InterPro"/>
</dbReference>
<evidence type="ECO:0000256" key="2">
    <source>
        <dbReference type="ARBA" id="ARBA00009941"/>
    </source>
</evidence>
<dbReference type="InterPro" id="IPR028361">
    <property type="entry name" value="GPI_transamidase"/>
</dbReference>
<dbReference type="GO" id="GO:0006506">
    <property type="term" value="P:GPI anchor biosynthetic process"/>
    <property type="evidence" value="ECO:0007669"/>
    <property type="project" value="UniProtKB-KW"/>
</dbReference>
<evidence type="ECO:0000256" key="4">
    <source>
        <dbReference type="ARBA" id="ARBA00022729"/>
    </source>
</evidence>
<name>A0A914HRV2_GLORO</name>
<sequence length="273" mass="31330">MADSLGNFFHHSTHTNNWALLVCSSRFWFNYRHVANVLSLYRSLKRLGMPDSNIILMLADNIPCNGRNPSPASIFNNAYAHQNLYLEDTEVDYRGYEVAAESVVRILTGRMHPDTPRNKRLLSDRQSNDAEELTNVDLADAIETMHQQDRYCSLPTRVRVSQCIRECTRRGCWPLRPAWSAKILSLTTSTDLSEYAYHMQQFLDSRVTTLNSSTSMADFVKYCDRSKCISTVGVRNDLYNKPLDRVRVTDFFGARRYVKGVEAVDFGVDWSAF</sequence>
<evidence type="ECO:0000256" key="1">
    <source>
        <dbReference type="ARBA" id="ARBA00004687"/>
    </source>
</evidence>
<proteinExistence type="inferred from homology"/>
<dbReference type="AlphaFoldDB" id="A0A914HRV2"/>
<dbReference type="GO" id="GO:0006508">
    <property type="term" value="P:proteolysis"/>
    <property type="evidence" value="ECO:0007669"/>
    <property type="project" value="InterPro"/>
</dbReference>
<dbReference type="PANTHER" id="PTHR48067:SF1">
    <property type="entry name" value="GPI-ANCHOR TRANSAMIDASE"/>
    <property type="match status" value="1"/>
</dbReference>
<dbReference type="WBParaSite" id="Gr19_v10_g4086.t1">
    <property type="protein sequence ID" value="Gr19_v10_g4086.t1"/>
    <property type="gene ID" value="Gr19_v10_g4086"/>
</dbReference>
<accession>A0A914HRV2</accession>
<dbReference type="Pfam" id="PF01650">
    <property type="entry name" value="Peptidase_C13"/>
    <property type="match status" value="1"/>
</dbReference>